<dbReference type="PANTHER" id="PTHR15818">
    <property type="entry name" value="G PATCH AND KOW-CONTAINING"/>
    <property type="match status" value="1"/>
</dbReference>
<reference evidence="2" key="2">
    <citation type="submission" date="2017-10" db="EMBL/GenBank/DDBJ databases">
        <title>Ladona fulva Genome sequencing and assembly.</title>
        <authorList>
            <person name="Murali S."/>
            <person name="Richards S."/>
            <person name="Bandaranaike D."/>
            <person name="Bellair M."/>
            <person name="Blankenburg K."/>
            <person name="Chao H."/>
            <person name="Dinh H."/>
            <person name="Doddapaneni H."/>
            <person name="Dugan-Rocha S."/>
            <person name="Elkadiri S."/>
            <person name="Gnanaolivu R."/>
            <person name="Hernandez B."/>
            <person name="Skinner E."/>
            <person name="Javaid M."/>
            <person name="Lee S."/>
            <person name="Li M."/>
            <person name="Ming W."/>
            <person name="Munidasa M."/>
            <person name="Muniz J."/>
            <person name="Nguyen L."/>
            <person name="Hughes D."/>
            <person name="Osuji N."/>
            <person name="Pu L.-L."/>
            <person name="Puazo M."/>
            <person name="Qu C."/>
            <person name="Quiroz J."/>
            <person name="Raj R."/>
            <person name="Weissenberger G."/>
            <person name="Xin Y."/>
            <person name="Zou X."/>
            <person name="Han Y."/>
            <person name="Worley K."/>
            <person name="Muzny D."/>
            <person name="Gibbs R."/>
        </authorList>
    </citation>
    <scope>NUCLEOTIDE SEQUENCE</scope>
    <source>
        <strain evidence="2">Sampled in the wild</strain>
    </source>
</reference>
<gene>
    <name evidence="2" type="ORF">J437_LFUL003879</name>
</gene>
<feature type="compositionally biased region" description="Basic residues" evidence="1">
    <location>
        <begin position="138"/>
        <end position="151"/>
    </location>
</feature>
<evidence type="ECO:0000313" key="3">
    <source>
        <dbReference type="Proteomes" id="UP000792457"/>
    </source>
</evidence>
<comment type="caution">
    <text evidence="2">The sequence shown here is derived from an EMBL/GenBank/DDBJ whole genome shotgun (WGS) entry which is preliminary data.</text>
</comment>
<dbReference type="PANTHER" id="PTHR15818:SF2">
    <property type="entry name" value="G-PATCH DOMAIN AND KOW MOTIFS-CONTAINING PROTEIN"/>
    <property type="match status" value="1"/>
</dbReference>
<protein>
    <submittedName>
        <fullName evidence="2">Uncharacterized protein</fullName>
    </submittedName>
</protein>
<evidence type="ECO:0000256" key="1">
    <source>
        <dbReference type="SAM" id="MobiDB-lite"/>
    </source>
</evidence>
<dbReference type="CDD" id="cd13152">
    <property type="entry name" value="KOW_GPKOW_A"/>
    <property type="match status" value="1"/>
</dbReference>
<evidence type="ECO:0000313" key="2">
    <source>
        <dbReference type="EMBL" id="KAG8228406.1"/>
    </source>
</evidence>
<keyword evidence="3" id="KW-1185">Reference proteome</keyword>
<feature type="region of interest" description="Disordered" evidence="1">
    <location>
        <begin position="107"/>
        <end position="151"/>
    </location>
</feature>
<dbReference type="AlphaFoldDB" id="A0A8K0K4V8"/>
<name>A0A8K0K4V8_LADFU</name>
<accession>A0A8K0K4V8</accession>
<dbReference type="OrthoDB" id="5577072at2759"/>
<organism evidence="2 3">
    <name type="scientific">Ladona fulva</name>
    <name type="common">Scarce chaser dragonfly</name>
    <name type="synonym">Libellula fulva</name>
    <dbReference type="NCBI Taxonomy" id="123851"/>
    <lineage>
        <taxon>Eukaryota</taxon>
        <taxon>Metazoa</taxon>
        <taxon>Ecdysozoa</taxon>
        <taxon>Arthropoda</taxon>
        <taxon>Hexapoda</taxon>
        <taxon>Insecta</taxon>
        <taxon>Pterygota</taxon>
        <taxon>Palaeoptera</taxon>
        <taxon>Odonata</taxon>
        <taxon>Epiprocta</taxon>
        <taxon>Anisoptera</taxon>
        <taxon>Libelluloidea</taxon>
        <taxon>Libellulidae</taxon>
        <taxon>Ladona</taxon>
    </lineage>
</organism>
<dbReference type="GO" id="GO:0000398">
    <property type="term" value="P:mRNA splicing, via spliceosome"/>
    <property type="evidence" value="ECO:0007669"/>
    <property type="project" value="InterPro"/>
</dbReference>
<dbReference type="GO" id="GO:0005681">
    <property type="term" value="C:spliceosomal complex"/>
    <property type="evidence" value="ECO:0007669"/>
    <property type="project" value="TreeGrafter"/>
</dbReference>
<reference evidence="2" key="1">
    <citation type="submission" date="2013-04" db="EMBL/GenBank/DDBJ databases">
        <authorList>
            <person name="Qu J."/>
            <person name="Murali S.C."/>
            <person name="Bandaranaike D."/>
            <person name="Bellair M."/>
            <person name="Blankenburg K."/>
            <person name="Chao H."/>
            <person name="Dinh H."/>
            <person name="Doddapaneni H."/>
            <person name="Downs B."/>
            <person name="Dugan-Rocha S."/>
            <person name="Elkadiri S."/>
            <person name="Gnanaolivu R.D."/>
            <person name="Hernandez B."/>
            <person name="Javaid M."/>
            <person name="Jayaseelan J.C."/>
            <person name="Lee S."/>
            <person name="Li M."/>
            <person name="Ming W."/>
            <person name="Munidasa M."/>
            <person name="Muniz J."/>
            <person name="Nguyen L."/>
            <person name="Ongeri F."/>
            <person name="Osuji N."/>
            <person name="Pu L.-L."/>
            <person name="Puazo M."/>
            <person name="Qu C."/>
            <person name="Quiroz J."/>
            <person name="Raj R."/>
            <person name="Weissenberger G."/>
            <person name="Xin Y."/>
            <person name="Zou X."/>
            <person name="Han Y."/>
            <person name="Richards S."/>
            <person name="Worley K."/>
            <person name="Muzny D."/>
            <person name="Gibbs R."/>
        </authorList>
    </citation>
    <scope>NUCLEOTIDE SEQUENCE</scope>
    <source>
        <strain evidence="2">Sampled in the wild</strain>
    </source>
</reference>
<dbReference type="InterPro" id="IPR041993">
    <property type="entry name" value="GPKOW_KOW1"/>
</dbReference>
<dbReference type="EMBL" id="KZ308371">
    <property type="protein sequence ID" value="KAG8228406.1"/>
    <property type="molecule type" value="Genomic_DNA"/>
</dbReference>
<dbReference type="InterPro" id="IPR045166">
    <property type="entry name" value="Spp2-like"/>
</dbReference>
<proteinExistence type="predicted"/>
<sequence length="151" mass="16725">MRPKGLGLGADKMAVSNPVSYCSTSSADKEGLSLANGAPTQVVAGAQKGMYGKIVSHNEDTGRCIIKLEIGGSTVSVNENFLKPVTKEEYSQNARVLNAAKFNKYKESDGSIKKEKEYSRSSHRSSPEMKRKEEKHSDFRRRRERSRSPVK</sequence>
<feature type="compositionally biased region" description="Basic and acidic residues" evidence="1">
    <location>
        <begin position="107"/>
        <end position="137"/>
    </location>
</feature>
<dbReference type="Proteomes" id="UP000792457">
    <property type="component" value="Unassembled WGS sequence"/>
</dbReference>